<organism evidence="2 3">
    <name type="scientific">Schizopora paradoxa</name>
    <dbReference type="NCBI Taxonomy" id="27342"/>
    <lineage>
        <taxon>Eukaryota</taxon>
        <taxon>Fungi</taxon>
        <taxon>Dikarya</taxon>
        <taxon>Basidiomycota</taxon>
        <taxon>Agaricomycotina</taxon>
        <taxon>Agaricomycetes</taxon>
        <taxon>Hymenochaetales</taxon>
        <taxon>Schizoporaceae</taxon>
        <taxon>Schizopora</taxon>
    </lineage>
</organism>
<dbReference type="InterPro" id="IPR011333">
    <property type="entry name" value="SKP1/BTB/POZ_sf"/>
</dbReference>
<dbReference type="CDD" id="cd18186">
    <property type="entry name" value="BTB_POZ_ZBTB_KLHL-like"/>
    <property type="match status" value="1"/>
</dbReference>
<protein>
    <recommendedName>
        <fullName evidence="1">BTB domain-containing protein</fullName>
    </recommendedName>
</protein>
<evidence type="ECO:0000313" key="2">
    <source>
        <dbReference type="EMBL" id="KLO05235.1"/>
    </source>
</evidence>
<evidence type="ECO:0000313" key="3">
    <source>
        <dbReference type="Proteomes" id="UP000053477"/>
    </source>
</evidence>
<accession>A0A0H2R0D7</accession>
<dbReference type="InterPro" id="IPR000210">
    <property type="entry name" value="BTB/POZ_dom"/>
</dbReference>
<dbReference type="InParanoid" id="A0A0H2R0D7"/>
<proteinExistence type="predicted"/>
<dbReference type="OrthoDB" id="3217871at2759"/>
<dbReference type="SUPFAM" id="SSF54695">
    <property type="entry name" value="POZ domain"/>
    <property type="match status" value="1"/>
</dbReference>
<dbReference type="PROSITE" id="PS50097">
    <property type="entry name" value="BTB"/>
    <property type="match status" value="1"/>
</dbReference>
<evidence type="ECO:0000259" key="1">
    <source>
        <dbReference type="PROSITE" id="PS50097"/>
    </source>
</evidence>
<reference evidence="2 3" key="1">
    <citation type="submission" date="2015-04" db="EMBL/GenBank/DDBJ databases">
        <title>Complete genome sequence of Schizopora paradoxa KUC8140, a cosmopolitan wood degrader in East Asia.</title>
        <authorList>
            <consortium name="DOE Joint Genome Institute"/>
            <person name="Min B."/>
            <person name="Park H."/>
            <person name="Jang Y."/>
            <person name="Kim J.-J."/>
            <person name="Kim K.H."/>
            <person name="Pangilinan J."/>
            <person name="Lipzen A."/>
            <person name="Riley R."/>
            <person name="Grigoriev I.V."/>
            <person name="Spatafora J.W."/>
            <person name="Choi I.-G."/>
        </authorList>
    </citation>
    <scope>NUCLEOTIDE SEQUENCE [LARGE SCALE GENOMIC DNA]</scope>
    <source>
        <strain evidence="2 3">KUC8140</strain>
    </source>
</reference>
<keyword evidence="3" id="KW-1185">Reference proteome</keyword>
<dbReference type="EMBL" id="KQ086340">
    <property type="protein sequence ID" value="KLO05235.1"/>
    <property type="molecule type" value="Genomic_DNA"/>
</dbReference>
<dbReference type="STRING" id="27342.A0A0H2R0D7"/>
<sequence>MVVDANLLESSSTTSTISPTATRHPDLWFRDGNIVLATHTLLFRVHKSILSMHSSVFRDMFELAGIESCVVGDGGEKDAMGRTTEHEMHDGVPLVSLPSDEGVDVEELLLAVYDRFFYNVDSKDDQPLDTILALLRLSTKYDFDGIRKEVISHIAQYYPTHLDNFEAIDGDDEYLFRRRRRDVHLPLLRAAVASGVDELFPSLYYACAAQHTLAQILDAFSSSSTNDPALRRLLEGREQLSKAIHIVMGIYVEASEHCLLAHKSDDPSLSLAGVFVANAFATHNLRAISGRMLEMDWDLGDRVCDACLEGVMQRVDGERRKVWEEVPVFFGLQRWDVVRNTLECDNSVTVGEHVRRSSRKPEIEQIHEGEGKGLTITTSGLNWTSTFWTYLRMQRSTRTTFLATLSTDAKTGDQRWTR</sequence>
<gene>
    <name evidence="2" type="ORF">SCHPADRAFT_933718</name>
</gene>
<dbReference type="Gene3D" id="3.30.710.10">
    <property type="entry name" value="Potassium Channel Kv1.1, Chain A"/>
    <property type="match status" value="1"/>
</dbReference>
<feature type="domain" description="BTB" evidence="1">
    <location>
        <begin position="32"/>
        <end position="62"/>
    </location>
</feature>
<dbReference type="SMART" id="SM00225">
    <property type="entry name" value="BTB"/>
    <property type="match status" value="1"/>
</dbReference>
<dbReference type="AlphaFoldDB" id="A0A0H2R0D7"/>
<name>A0A0H2R0D7_9AGAM</name>
<dbReference type="Proteomes" id="UP000053477">
    <property type="component" value="Unassembled WGS sequence"/>
</dbReference>
<dbReference type="Pfam" id="PF00651">
    <property type="entry name" value="BTB"/>
    <property type="match status" value="1"/>
</dbReference>